<keyword evidence="2" id="KW-1185">Reference proteome</keyword>
<dbReference type="RefSeq" id="XP_027612361.1">
    <property type="nucleotide sequence ID" value="XM_027756560.1"/>
</dbReference>
<proteinExistence type="predicted"/>
<gene>
    <name evidence="1" type="ORF">SCP_0311770</name>
</gene>
<evidence type="ECO:0000313" key="2">
    <source>
        <dbReference type="Proteomes" id="UP000287166"/>
    </source>
</evidence>
<dbReference type="AlphaFoldDB" id="A0A401GH02"/>
<sequence length="112" mass="11713">MGVLPHLTLAPFGLDLHCSSSAAAASTIRQGPARVGRSDQSEQFSMNTLQGAKTDTTFPLPSISALMPIADPSGLHVVKTTTTDSRCPPENNTTDGCTFVITESSVYNSEAS</sequence>
<dbReference type="EMBL" id="BFAD01000003">
    <property type="protein sequence ID" value="GBE81448.1"/>
    <property type="molecule type" value="Genomic_DNA"/>
</dbReference>
<protein>
    <submittedName>
        <fullName evidence="1">Uncharacterized protein</fullName>
    </submittedName>
</protein>
<evidence type="ECO:0000313" key="1">
    <source>
        <dbReference type="EMBL" id="GBE81448.1"/>
    </source>
</evidence>
<dbReference type="Proteomes" id="UP000287166">
    <property type="component" value="Unassembled WGS sequence"/>
</dbReference>
<dbReference type="InParanoid" id="A0A401GH02"/>
<dbReference type="GeneID" id="38778365"/>
<reference evidence="1 2" key="1">
    <citation type="journal article" date="2018" name="Sci. Rep.">
        <title>Genome sequence of the cauliflower mushroom Sparassis crispa (Hanabiratake) and its association with beneficial usage.</title>
        <authorList>
            <person name="Kiyama R."/>
            <person name="Furutani Y."/>
            <person name="Kawaguchi K."/>
            <person name="Nakanishi T."/>
        </authorList>
    </citation>
    <scope>NUCLEOTIDE SEQUENCE [LARGE SCALE GENOMIC DNA]</scope>
</reference>
<comment type="caution">
    <text evidence="1">The sequence shown here is derived from an EMBL/GenBank/DDBJ whole genome shotgun (WGS) entry which is preliminary data.</text>
</comment>
<organism evidence="1 2">
    <name type="scientific">Sparassis crispa</name>
    <dbReference type="NCBI Taxonomy" id="139825"/>
    <lineage>
        <taxon>Eukaryota</taxon>
        <taxon>Fungi</taxon>
        <taxon>Dikarya</taxon>
        <taxon>Basidiomycota</taxon>
        <taxon>Agaricomycotina</taxon>
        <taxon>Agaricomycetes</taxon>
        <taxon>Polyporales</taxon>
        <taxon>Sparassidaceae</taxon>
        <taxon>Sparassis</taxon>
    </lineage>
</organism>
<name>A0A401GH02_9APHY</name>
<accession>A0A401GH02</accession>